<dbReference type="HOGENOM" id="CLU_048995_0_1_9"/>
<evidence type="ECO:0000256" key="1">
    <source>
        <dbReference type="ARBA" id="ARBA00018672"/>
    </source>
</evidence>
<dbReference type="Gene3D" id="2.30.30.40">
    <property type="entry name" value="SH3 Domains"/>
    <property type="match status" value="1"/>
</dbReference>
<feature type="modified residue" description="4-aspartylphosphate" evidence="3">
    <location>
        <position position="235"/>
    </location>
</feature>
<dbReference type="SUPFAM" id="SSF50341">
    <property type="entry name" value="CheW-like"/>
    <property type="match status" value="1"/>
</dbReference>
<evidence type="ECO:0000259" key="4">
    <source>
        <dbReference type="PROSITE" id="PS50110"/>
    </source>
</evidence>
<dbReference type="Pfam" id="PF00072">
    <property type="entry name" value="Response_reg"/>
    <property type="match status" value="1"/>
</dbReference>
<dbReference type="InterPro" id="IPR024181">
    <property type="entry name" value="Chemotax_regulator_CheV"/>
</dbReference>
<dbReference type="InterPro" id="IPR002545">
    <property type="entry name" value="CheW-lke_dom"/>
</dbReference>
<dbReference type="Proteomes" id="UP000002217">
    <property type="component" value="Chromosome"/>
</dbReference>
<feature type="domain" description="CheW-like" evidence="5">
    <location>
        <begin position="15"/>
        <end position="154"/>
    </location>
</feature>
<dbReference type="PROSITE" id="PS50110">
    <property type="entry name" value="RESPONSE_REGULATORY"/>
    <property type="match status" value="1"/>
</dbReference>
<evidence type="ECO:0000313" key="7">
    <source>
        <dbReference type="Proteomes" id="UP000002217"/>
    </source>
</evidence>
<keyword evidence="7" id="KW-1185">Reference proteome</keyword>
<dbReference type="EMBL" id="CP001720">
    <property type="protein sequence ID" value="ACV61029.1"/>
    <property type="molecule type" value="Genomic_DNA"/>
</dbReference>
<dbReference type="Gene3D" id="3.40.50.2300">
    <property type="match status" value="1"/>
</dbReference>
<reference evidence="6 7" key="1">
    <citation type="journal article" date="2009" name="Stand. Genomic Sci.">
        <title>Complete genome sequence of Desulfotomaculum acetoxidans type strain (5575).</title>
        <authorList>
            <person name="Spring S."/>
            <person name="Lapidus A."/>
            <person name="Schroder M."/>
            <person name="Gleim D."/>
            <person name="Sims D."/>
            <person name="Meincke L."/>
            <person name="Glavina Del Rio T."/>
            <person name="Tice H."/>
            <person name="Copeland A."/>
            <person name="Cheng J.F."/>
            <person name="Lucas S."/>
            <person name="Chen F."/>
            <person name="Nolan M."/>
            <person name="Bruce D."/>
            <person name="Goodwin L."/>
            <person name="Pitluck S."/>
            <person name="Ivanova N."/>
            <person name="Mavromatis K."/>
            <person name="Mikhailova N."/>
            <person name="Pati A."/>
            <person name="Chen A."/>
            <person name="Palaniappan K."/>
            <person name="Land M."/>
            <person name="Hauser L."/>
            <person name="Chang Y.J."/>
            <person name="Jeffries C.D."/>
            <person name="Chain P."/>
            <person name="Saunders E."/>
            <person name="Brettin T."/>
            <person name="Detter J.C."/>
            <person name="Goker M."/>
            <person name="Bristow J."/>
            <person name="Eisen J.A."/>
            <person name="Markowitz V."/>
            <person name="Hugenholtz P."/>
            <person name="Kyrpides N.C."/>
            <person name="Klenk H.P."/>
            <person name="Han C."/>
        </authorList>
    </citation>
    <scope>NUCLEOTIDE SEQUENCE [LARGE SCALE GENOMIC DNA]</scope>
    <source>
        <strain evidence="7">ATCC 49208 / DSM 771 / VKM B-1644</strain>
    </source>
</reference>
<name>C8VVG3_DESAS</name>
<protein>
    <recommendedName>
        <fullName evidence="1">Stage 0 sporulation protein A homolog</fullName>
    </recommendedName>
</protein>
<accession>C8VVG3</accession>
<feature type="domain" description="Response regulatory" evidence="4">
    <location>
        <begin position="175"/>
        <end position="302"/>
    </location>
</feature>
<dbReference type="PIRSF" id="PIRSF002867">
    <property type="entry name" value="CheV"/>
    <property type="match status" value="1"/>
</dbReference>
<dbReference type="SMART" id="SM00260">
    <property type="entry name" value="CheW"/>
    <property type="match status" value="1"/>
</dbReference>
<dbReference type="eggNOG" id="COG0784">
    <property type="taxonomic scope" value="Bacteria"/>
</dbReference>
<dbReference type="GO" id="GO:0006935">
    <property type="term" value="P:chemotaxis"/>
    <property type="evidence" value="ECO:0007669"/>
    <property type="project" value="InterPro"/>
</dbReference>
<dbReference type="InterPro" id="IPR011006">
    <property type="entry name" value="CheY-like_superfamily"/>
</dbReference>
<dbReference type="RefSeq" id="WP_012813481.1">
    <property type="nucleotide sequence ID" value="NC_013216.1"/>
</dbReference>
<dbReference type="InterPro" id="IPR001789">
    <property type="entry name" value="Sig_transdc_resp-reg_receiver"/>
</dbReference>
<dbReference type="SMART" id="SM00448">
    <property type="entry name" value="REC"/>
    <property type="match status" value="1"/>
</dbReference>
<dbReference type="OrthoDB" id="9806105at2"/>
<dbReference type="PANTHER" id="PTHR47233">
    <property type="entry name" value="CHEMOTAXIS PROTEIN CHEV"/>
    <property type="match status" value="1"/>
</dbReference>
<dbReference type="SUPFAM" id="SSF52172">
    <property type="entry name" value="CheY-like"/>
    <property type="match status" value="1"/>
</dbReference>
<gene>
    <name evidence="6" type="ordered locus">Dtox_0066</name>
</gene>
<dbReference type="STRING" id="485916.Dtox_0066"/>
<evidence type="ECO:0000259" key="5">
    <source>
        <dbReference type="PROSITE" id="PS50851"/>
    </source>
</evidence>
<comment type="function">
    <text evidence="2">May play the central regulatory role in sporulation. It may be an element of the effector pathway responsible for the activation of sporulation genes in response to nutritional stress. Spo0A may act in concert with spo0H (a sigma factor) to control the expression of some genes that are critical to the sporulation process.</text>
</comment>
<dbReference type="PROSITE" id="PS50851">
    <property type="entry name" value="CHEW"/>
    <property type="match status" value="1"/>
</dbReference>
<dbReference type="eggNOG" id="COG0835">
    <property type="taxonomic scope" value="Bacteria"/>
</dbReference>
<proteinExistence type="predicted"/>
<dbReference type="Pfam" id="PF01584">
    <property type="entry name" value="CheW"/>
    <property type="match status" value="1"/>
</dbReference>
<dbReference type="Gene3D" id="2.40.50.180">
    <property type="entry name" value="CheA-289, Domain 4"/>
    <property type="match status" value="1"/>
</dbReference>
<dbReference type="AlphaFoldDB" id="C8VVG3"/>
<evidence type="ECO:0000256" key="3">
    <source>
        <dbReference type="PROSITE-ProRule" id="PRU00169"/>
    </source>
</evidence>
<evidence type="ECO:0000313" key="6">
    <source>
        <dbReference type="EMBL" id="ACV61029.1"/>
    </source>
</evidence>
<sequence length="308" mass="34668">MEKGKGILLESGTNELEIVEFSIGNAQFGINVIKVREIVELMPVFKIPNAHPCIEGIIKLRDSIMKVVDLARALNYDPSPRPESDKLIVAEFNQLKVAFRVHGVSRIHRISWEQIEQPSDIYQVDCNTTIGIVKMGDRIILLLDYEKIVAEISPQSAVLSDSLKVLSDRERSDKNIMVVDDSATLRSFLKQVLTEAGYTNLSYYNNGSVAWDYLVSLVQDKGEQLFEEIQLVITDIEMPKMDGHHLTKRIKEHPLLRKLPVVIFSSLITEDLLHKGYAVGVDAQISKPQYLDLIGTIDKLISSINNGQ</sequence>
<evidence type="ECO:0000256" key="2">
    <source>
        <dbReference type="ARBA" id="ARBA00024867"/>
    </source>
</evidence>
<dbReference type="InterPro" id="IPR036061">
    <property type="entry name" value="CheW-like_dom_sf"/>
</dbReference>
<dbReference type="KEGG" id="dae:Dtox_0066"/>
<organism evidence="6 7">
    <name type="scientific">Desulfofarcimen acetoxidans (strain ATCC 49208 / DSM 771 / KCTC 5769 / VKM B-1644 / 5575)</name>
    <name type="common">Desulfotomaculum acetoxidans</name>
    <dbReference type="NCBI Taxonomy" id="485916"/>
    <lineage>
        <taxon>Bacteria</taxon>
        <taxon>Bacillati</taxon>
        <taxon>Bacillota</taxon>
        <taxon>Clostridia</taxon>
        <taxon>Eubacteriales</taxon>
        <taxon>Peptococcaceae</taxon>
        <taxon>Desulfofarcimen</taxon>
    </lineage>
</organism>
<dbReference type="GO" id="GO:0000160">
    <property type="term" value="P:phosphorelay signal transduction system"/>
    <property type="evidence" value="ECO:0007669"/>
    <property type="project" value="InterPro"/>
</dbReference>
<keyword evidence="3" id="KW-0597">Phosphoprotein</keyword>
<dbReference type="PANTHER" id="PTHR47233:SF3">
    <property type="entry name" value="CHEMOTAXIS PROTEIN CHEV"/>
    <property type="match status" value="1"/>
</dbReference>